<reference evidence="1 2" key="1">
    <citation type="submission" date="2023-12" db="EMBL/GenBank/DDBJ databases">
        <title>Characterization of antibiotic resistance in Aeromonas spp. in hospital effluent.</title>
        <authorList>
            <person name="Negoseki B.R.S."/>
            <person name="Krul D."/>
            <person name="Siqueira A.C."/>
            <person name="Almeida M."/>
            <person name="Mesa D."/>
            <person name="Conte D."/>
            <person name="Dalla-Costa L.M."/>
        </authorList>
    </citation>
    <scope>NUCLEOTIDE SEQUENCE [LARGE SCALE GENOMIC DNA]</scope>
    <source>
        <strain evidence="1 2">36v</strain>
    </source>
</reference>
<gene>
    <name evidence="1" type="ORF">VCX44_02220</name>
</gene>
<comment type="caution">
    <text evidence="1">The sequence shown here is derived from an EMBL/GenBank/DDBJ whole genome shotgun (WGS) entry which is preliminary data.</text>
</comment>
<organism evidence="1 2">
    <name type="scientific">Aeromonas caviae</name>
    <name type="common">Aeromonas punctata</name>
    <dbReference type="NCBI Taxonomy" id="648"/>
    <lineage>
        <taxon>Bacteria</taxon>
        <taxon>Pseudomonadati</taxon>
        <taxon>Pseudomonadota</taxon>
        <taxon>Gammaproteobacteria</taxon>
        <taxon>Aeromonadales</taxon>
        <taxon>Aeromonadaceae</taxon>
        <taxon>Aeromonas</taxon>
    </lineage>
</organism>
<keyword evidence="2" id="KW-1185">Reference proteome</keyword>
<proteinExistence type="predicted"/>
<dbReference type="RefSeq" id="WP_234888714.1">
    <property type="nucleotide sequence ID" value="NZ_JAYGOJ010000006.1"/>
</dbReference>
<evidence type="ECO:0000313" key="2">
    <source>
        <dbReference type="Proteomes" id="UP001304847"/>
    </source>
</evidence>
<evidence type="ECO:0000313" key="1">
    <source>
        <dbReference type="EMBL" id="MEA9434656.1"/>
    </source>
</evidence>
<protein>
    <submittedName>
        <fullName evidence="1">Uncharacterized protein</fullName>
    </submittedName>
</protein>
<accession>A0ABU5W366</accession>
<sequence>SRRLDIPESLTKTGKFTDPVEFRRAKKLLEVLGCIDNSHGFGCVGFFLRLNQITNEAFFLSISIGCS</sequence>
<dbReference type="Proteomes" id="UP001304847">
    <property type="component" value="Unassembled WGS sequence"/>
</dbReference>
<feature type="non-terminal residue" evidence="1">
    <location>
        <position position="1"/>
    </location>
</feature>
<dbReference type="EMBL" id="JAYGOJ010000006">
    <property type="protein sequence ID" value="MEA9434656.1"/>
    <property type="molecule type" value="Genomic_DNA"/>
</dbReference>
<name>A0ABU5W366_AERCA</name>